<comment type="caution">
    <text evidence="1">The sequence shown here is derived from an EMBL/GenBank/DDBJ whole genome shotgun (WGS) entry which is preliminary data.</text>
</comment>
<reference evidence="1" key="1">
    <citation type="journal article" date="2014" name="Int. J. Syst. Evol. Microbiol.">
        <title>Complete genome sequence of Corynebacterium casei LMG S-19264T (=DSM 44701T), isolated from a smear-ripened cheese.</title>
        <authorList>
            <consortium name="US DOE Joint Genome Institute (JGI-PGF)"/>
            <person name="Walter F."/>
            <person name="Albersmeier A."/>
            <person name="Kalinowski J."/>
            <person name="Ruckert C."/>
        </authorList>
    </citation>
    <scope>NUCLEOTIDE SEQUENCE</scope>
    <source>
        <strain evidence="1">CGMCC 1.15179</strain>
    </source>
</reference>
<organism evidence="1 2">
    <name type="scientific">Marinithermofilum abyssi</name>
    <dbReference type="NCBI Taxonomy" id="1571185"/>
    <lineage>
        <taxon>Bacteria</taxon>
        <taxon>Bacillati</taxon>
        <taxon>Bacillota</taxon>
        <taxon>Bacilli</taxon>
        <taxon>Bacillales</taxon>
        <taxon>Thermoactinomycetaceae</taxon>
        <taxon>Marinithermofilum</taxon>
    </lineage>
</organism>
<dbReference type="AlphaFoldDB" id="A0A8J2Y9F5"/>
<protein>
    <submittedName>
        <fullName evidence="1">Uncharacterized protein</fullName>
    </submittedName>
</protein>
<accession>A0A8J2Y9F5</accession>
<evidence type="ECO:0000313" key="2">
    <source>
        <dbReference type="Proteomes" id="UP000625210"/>
    </source>
</evidence>
<dbReference type="EMBL" id="BMHQ01000008">
    <property type="protein sequence ID" value="GGE21533.1"/>
    <property type="molecule type" value="Genomic_DNA"/>
</dbReference>
<evidence type="ECO:0000313" key="1">
    <source>
        <dbReference type="EMBL" id="GGE21533.1"/>
    </source>
</evidence>
<dbReference type="Proteomes" id="UP000625210">
    <property type="component" value="Unassembled WGS sequence"/>
</dbReference>
<dbReference type="RefSeq" id="WP_188648174.1">
    <property type="nucleotide sequence ID" value="NZ_BMHQ01000008.1"/>
</dbReference>
<proteinExistence type="predicted"/>
<reference evidence="1" key="2">
    <citation type="submission" date="2020-09" db="EMBL/GenBank/DDBJ databases">
        <authorList>
            <person name="Sun Q."/>
            <person name="Zhou Y."/>
        </authorList>
    </citation>
    <scope>NUCLEOTIDE SEQUENCE</scope>
    <source>
        <strain evidence="1">CGMCC 1.15179</strain>
    </source>
</reference>
<gene>
    <name evidence="1" type="ORF">GCM10011571_24510</name>
</gene>
<sequence length="264" mass="31184">MLTEEGLPKHIKEQVKNFLCEQDTKYQVFPSKIQINNQLYYYFVFIPSQQTLVLRDDGSVPTKGEAKDIAFLASAYNTSYKHFIGIGFKWVKGHDRKGLEKLHVMLQSAVKSLEHQAPSQVKDALREFASLPAKIMEYQRKLEEAVEKGIDQAGITNDRELVTEEDYKIIREYNRQMVICAFEQNEIQLKTEKQRKIVLNYLVKKPRYWPLYLYLKWHDLKMLSKSKTNHFERDEVKQLISKEDRPLEENELATKKIKKLRNPD</sequence>
<name>A0A8J2Y9F5_9BACL</name>
<keyword evidence="2" id="KW-1185">Reference proteome</keyword>